<gene>
    <name evidence="2" type="ORF">GCM10010171_28720</name>
</gene>
<comment type="caution">
    <text evidence="2">The sequence shown here is derived from an EMBL/GenBank/DDBJ whole genome shotgun (WGS) entry which is preliminary data.</text>
</comment>
<sequence length="132" mass="13342">MDAPRSEPSTAELISRVGDQVSRLVRDELALAKAELRQKGKRLGAGAALGGAAGVLAWFGLGALLVAAGAALALVLPVWAAALIVGAVLLLAAGVLAAVGVGDVKKATPPVPEQAIASTRRDINAIKERAHR</sequence>
<evidence type="ECO:0000313" key="3">
    <source>
        <dbReference type="Proteomes" id="UP000660680"/>
    </source>
</evidence>
<accession>A0A918GFT2</accession>
<feature type="transmembrane region" description="Helical" evidence="1">
    <location>
        <begin position="43"/>
        <end position="72"/>
    </location>
</feature>
<dbReference type="RefSeq" id="WP_189210901.1">
    <property type="nucleotide sequence ID" value="NZ_BMRB01000002.1"/>
</dbReference>
<dbReference type="InterPro" id="IPR009937">
    <property type="entry name" value="Phage_holin_3_6"/>
</dbReference>
<reference evidence="2" key="2">
    <citation type="submission" date="2020-09" db="EMBL/GenBank/DDBJ databases">
        <authorList>
            <person name="Sun Q."/>
            <person name="Ohkuma M."/>
        </authorList>
    </citation>
    <scope>NUCLEOTIDE SEQUENCE</scope>
    <source>
        <strain evidence="2">JCM 3276</strain>
    </source>
</reference>
<keyword evidence="1" id="KW-0812">Transmembrane</keyword>
<reference evidence="2" key="1">
    <citation type="journal article" date="2014" name="Int. J. Syst. Evol. Microbiol.">
        <title>Complete genome sequence of Corynebacterium casei LMG S-19264T (=DSM 44701T), isolated from a smear-ripened cheese.</title>
        <authorList>
            <consortium name="US DOE Joint Genome Institute (JGI-PGF)"/>
            <person name="Walter F."/>
            <person name="Albersmeier A."/>
            <person name="Kalinowski J."/>
            <person name="Ruckert C."/>
        </authorList>
    </citation>
    <scope>NUCLEOTIDE SEQUENCE</scope>
    <source>
        <strain evidence="2">JCM 3276</strain>
    </source>
</reference>
<dbReference type="Proteomes" id="UP000660680">
    <property type="component" value="Unassembled WGS sequence"/>
</dbReference>
<name>A0A918GFT2_9PSEU</name>
<keyword evidence="1" id="KW-1133">Transmembrane helix</keyword>
<keyword evidence="1" id="KW-0472">Membrane</keyword>
<keyword evidence="3" id="KW-1185">Reference proteome</keyword>
<evidence type="ECO:0000313" key="2">
    <source>
        <dbReference type="EMBL" id="GGS32900.1"/>
    </source>
</evidence>
<dbReference type="Pfam" id="PF07332">
    <property type="entry name" value="Phage_holin_3_6"/>
    <property type="match status" value="1"/>
</dbReference>
<dbReference type="AlphaFoldDB" id="A0A918GFT2"/>
<organism evidence="2 3">
    <name type="scientific">Actinokineospora fastidiosa</name>
    <dbReference type="NCBI Taxonomy" id="1816"/>
    <lineage>
        <taxon>Bacteria</taxon>
        <taxon>Bacillati</taxon>
        <taxon>Actinomycetota</taxon>
        <taxon>Actinomycetes</taxon>
        <taxon>Pseudonocardiales</taxon>
        <taxon>Pseudonocardiaceae</taxon>
        <taxon>Actinokineospora</taxon>
    </lineage>
</organism>
<feature type="transmembrane region" description="Helical" evidence="1">
    <location>
        <begin position="78"/>
        <end position="99"/>
    </location>
</feature>
<dbReference type="EMBL" id="BMRB01000002">
    <property type="protein sequence ID" value="GGS32900.1"/>
    <property type="molecule type" value="Genomic_DNA"/>
</dbReference>
<proteinExistence type="predicted"/>
<protein>
    <submittedName>
        <fullName evidence="2">Membrane protein</fullName>
    </submittedName>
</protein>
<evidence type="ECO:0000256" key="1">
    <source>
        <dbReference type="SAM" id="Phobius"/>
    </source>
</evidence>